<gene>
    <name evidence="5" type="ORF">CAAU_2143</name>
</gene>
<dbReference type="CDD" id="cd06438">
    <property type="entry name" value="EpsO_like"/>
    <property type="match status" value="1"/>
</dbReference>
<keyword evidence="4" id="KW-0812">Transmembrane</keyword>
<dbReference type="EC" id="2.4.1.-" evidence="5"/>
<evidence type="ECO:0000256" key="4">
    <source>
        <dbReference type="SAM" id="Phobius"/>
    </source>
</evidence>
<accession>I7J628</accession>
<dbReference type="Pfam" id="PF13641">
    <property type="entry name" value="Glyco_tranf_2_3"/>
    <property type="match status" value="1"/>
</dbReference>
<feature type="transmembrane region" description="Helical" evidence="4">
    <location>
        <begin position="293"/>
        <end position="320"/>
    </location>
</feature>
<dbReference type="Gene3D" id="3.90.550.10">
    <property type="entry name" value="Spore Coat Polysaccharide Biosynthesis Protein SpsA, Chain A"/>
    <property type="match status" value="1"/>
</dbReference>
<keyword evidence="4" id="KW-0472">Membrane</keyword>
<evidence type="ECO:0000256" key="2">
    <source>
        <dbReference type="ARBA" id="ARBA00022676"/>
    </source>
</evidence>
<dbReference type="AlphaFoldDB" id="I7J628"/>
<evidence type="ECO:0000256" key="3">
    <source>
        <dbReference type="ARBA" id="ARBA00022679"/>
    </source>
</evidence>
<dbReference type="GO" id="GO:0016757">
    <property type="term" value="F:glycosyltransferase activity"/>
    <property type="evidence" value="ECO:0007669"/>
    <property type="project" value="UniProtKB-KW"/>
</dbReference>
<evidence type="ECO:0000256" key="1">
    <source>
        <dbReference type="ARBA" id="ARBA00006739"/>
    </source>
</evidence>
<dbReference type="InterPro" id="IPR029044">
    <property type="entry name" value="Nucleotide-diphossugar_trans"/>
</dbReference>
<comment type="caution">
    <text evidence="5">The sequence shown here is derived from an EMBL/GenBank/DDBJ whole genome shotgun (WGS) entry which is preliminary data.</text>
</comment>
<dbReference type="EMBL" id="CAKP01000113">
    <property type="protein sequence ID" value="CCJ34227.1"/>
    <property type="molecule type" value="Genomic_DNA"/>
</dbReference>
<feature type="transmembrane region" description="Helical" evidence="4">
    <location>
        <begin position="340"/>
        <end position="360"/>
    </location>
</feature>
<dbReference type="RefSeq" id="WP_008909483.1">
    <property type="nucleotide sequence ID" value="NZ_CAKP01000113.1"/>
</dbReference>
<feature type="transmembrane region" description="Helical" evidence="4">
    <location>
        <begin position="367"/>
        <end position="385"/>
    </location>
</feature>
<proteinExistence type="inferred from homology"/>
<dbReference type="Proteomes" id="UP000007652">
    <property type="component" value="Unassembled WGS sequence"/>
</dbReference>
<dbReference type="PANTHER" id="PTHR43630:SF1">
    <property type="entry name" value="POLY-BETA-1,6-N-ACETYL-D-GLUCOSAMINE SYNTHASE"/>
    <property type="match status" value="1"/>
</dbReference>
<keyword evidence="2 5" id="KW-0328">Glycosyltransferase</keyword>
<organism evidence="5 6">
    <name type="scientific">Caloramator australicus RC3</name>
    <dbReference type="NCBI Taxonomy" id="857293"/>
    <lineage>
        <taxon>Bacteria</taxon>
        <taxon>Bacillati</taxon>
        <taxon>Bacillota</taxon>
        <taxon>Clostridia</taxon>
        <taxon>Eubacteriales</taxon>
        <taxon>Clostridiaceae</taxon>
        <taxon>Caloramator</taxon>
    </lineage>
</organism>
<sequence>MKGIVYNLTFFFQVSVFIVTLYYLIISLFGLYRKKDNSSNSEPEKSFALIVAAHNEEMVIGNIVDSLKMLDYPKELYDIYVIADNCSDNTANIARKHGAIVYERFDTTKKGKGYALEWMFNILFQMDKKYDAVVVFDADNLASKNFLKELNRKLKEGYKVVQGYIDSKNPHDSWISESYSISFWTANRLFQLARANLGLSNQIGGTGFCIDMEVLKEIGWGATCLTEDLEFTCKLVLNGQKVGWAHSAVVYDEKPLTLKQSWRQRKRWMQGFADVASRFFFKLMKKAIKDRDFVAFDCALYTIQPFMIVALGLSTILTFLQSYSADGMNIFIISYLFSPIVWKLLSVFQFLFTPFVMFLENKLSKKLLVYFSLYSLNIFLFDYMFDPDSKLIYIMLAHTIFLGSFILILAKFEGKTALKVFLWYLLYGVYTLTWLPITIQGIIDKNKKEWAHTQHTRQISIHEIENLDSQSVA</sequence>
<feature type="transmembrane region" description="Helical" evidence="4">
    <location>
        <begin position="391"/>
        <end position="410"/>
    </location>
</feature>
<keyword evidence="6" id="KW-1185">Reference proteome</keyword>
<dbReference type="PANTHER" id="PTHR43630">
    <property type="entry name" value="POLY-BETA-1,6-N-ACETYL-D-GLUCOSAMINE SYNTHASE"/>
    <property type="match status" value="1"/>
</dbReference>
<evidence type="ECO:0000313" key="6">
    <source>
        <dbReference type="Proteomes" id="UP000007652"/>
    </source>
</evidence>
<reference evidence="5 6" key="1">
    <citation type="journal article" date="2011" name="J. Bacteriol.">
        <title>Draft genome sequence of Caloramator australicus strain RC3T, a thermoanaerobe from the Great Artesian Basin of Australia.</title>
        <authorList>
            <person name="Ogg C.D."/>
            <person name="Patel B.K.C."/>
        </authorList>
    </citation>
    <scope>NUCLEOTIDE SEQUENCE [LARGE SCALE GENOMIC DNA]</scope>
    <source>
        <strain evidence="5 6">RC3</strain>
    </source>
</reference>
<feature type="transmembrane region" description="Helical" evidence="4">
    <location>
        <begin position="422"/>
        <end position="443"/>
    </location>
</feature>
<protein>
    <submittedName>
        <fullName evidence="5">N-acetylglucosaminyltransferase</fullName>
        <ecNumber evidence="5">2.4.1.-</ecNumber>
    </submittedName>
</protein>
<dbReference type="SUPFAM" id="SSF53448">
    <property type="entry name" value="Nucleotide-diphospho-sugar transferases"/>
    <property type="match status" value="1"/>
</dbReference>
<feature type="transmembrane region" description="Helical" evidence="4">
    <location>
        <begin position="12"/>
        <end position="32"/>
    </location>
</feature>
<dbReference type="OrthoDB" id="9797391at2"/>
<comment type="similarity">
    <text evidence="1">Belongs to the glycosyltransferase 2 family.</text>
</comment>
<keyword evidence="4" id="KW-1133">Transmembrane helix</keyword>
<name>I7J628_9CLOT</name>
<dbReference type="eggNOG" id="COG1215">
    <property type="taxonomic scope" value="Bacteria"/>
</dbReference>
<dbReference type="STRING" id="857293.CAAU_2143"/>
<keyword evidence="3 5" id="KW-0808">Transferase</keyword>
<evidence type="ECO:0000313" key="5">
    <source>
        <dbReference type="EMBL" id="CCJ34227.1"/>
    </source>
</evidence>